<evidence type="ECO:0000313" key="1">
    <source>
        <dbReference type="EMBL" id="GMT00403.1"/>
    </source>
</evidence>
<sequence>FIKMINYDDCIGREKKCVIDSTCFLSTNGQSPTPKLAVINEYEPEALQQNVACSGFTVKQITRLSYELEMQGRGEVYLLIPGGIKIGCYFPTTTDDGNRGDVDLGFFASPLGRVEGYQVNENVPNPYNDKKVPIQFNYCRFSVQTYGEDLLYDLFEFGPTFHSSKDFPAGLDIANRTLGE</sequence>
<feature type="non-terminal residue" evidence="1">
    <location>
        <position position="1"/>
    </location>
</feature>
<keyword evidence="2" id="KW-1185">Reference proteome</keyword>
<dbReference type="EMBL" id="BTSX01000005">
    <property type="protein sequence ID" value="GMT00403.1"/>
    <property type="molecule type" value="Genomic_DNA"/>
</dbReference>
<gene>
    <name evidence="1" type="ORF">PENTCL1PPCAC_22577</name>
</gene>
<protein>
    <submittedName>
        <fullName evidence="1">Uncharacterized protein</fullName>
    </submittedName>
</protein>
<name>A0AAV5U1P3_9BILA</name>
<organism evidence="1 2">
    <name type="scientific">Pristionchus entomophagus</name>
    <dbReference type="NCBI Taxonomy" id="358040"/>
    <lineage>
        <taxon>Eukaryota</taxon>
        <taxon>Metazoa</taxon>
        <taxon>Ecdysozoa</taxon>
        <taxon>Nematoda</taxon>
        <taxon>Chromadorea</taxon>
        <taxon>Rhabditida</taxon>
        <taxon>Rhabditina</taxon>
        <taxon>Diplogasteromorpha</taxon>
        <taxon>Diplogasteroidea</taxon>
        <taxon>Neodiplogasteridae</taxon>
        <taxon>Pristionchus</taxon>
    </lineage>
</organism>
<evidence type="ECO:0000313" key="2">
    <source>
        <dbReference type="Proteomes" id="UP001432027"/>
    </source>
</evidence>
<accession>A0AAV5U1P3</accession>
<dbReference type="Proteomes" id="UP001432027">
    <property type="component" value="Unassembled WGS sequence"/>
</dbReference>
<comment type="caution">
    <text evidence="1">The sequence shown here is derived from an EMBL/GenBank/DDBJ whole genome shotgun (WGS) entry which is preliminary data.</text>
</comment>
<reference evidence="1" key="1">
    <citation type="submission" date="2023-10" db="EMBL/GenBank/DDBJ databases">
        <title>Genome assembly of Pristionchus species.</title>
        <authorList>
            <person name="Yoshida K."/>
            <person name="Sommer R.J."/>
        </authorList>
    </citation>
    <scope>NUCLEOTIDE SEQUENCE</scope>
    <source>
        <strain evidence="1">RS0144</strain>
    </source>
</reference>
<proteinExistence type="predicted"/>
<dbReference type="AlphaFoldDB" id="A0AAV5U1P3"/>